<evidence type="ECO:0000313" key="1">
    <source>
        <dbReference type="EMBL" id="QWK89312.1"/>
    </source>
</evidence>
<evidence type="ECO:0000313" key="2">
    <source>
        <dbReference type="Proteomes" id="UP000679352"/>
    </source>
</evidence>
<dbReference type="EC" id="2.4.-.-" evidence="1"/>
<reference evidence="1" key="1">
    <citation type="submission" date="2021-06" db="EMBL/GenBank/DDBJ databases">
        <title>Direct submission.</title>
        <authorList>
            <person name="Lee C.-S."/>
            <person name="Jin L."/>
        </authorList>
    </citation>
    <scope>NUCLEOTIDE SEQUENCE</scope>
    <source>
        <strain evidence="1">Con5</strain>
    </source>
</reference>
<gene>
    <name evidence="1" type="ORF">KM031_10595</name>
</gene>
<dbReference type="GO" id="GO:0016757">
    <property type="term" value="F:glycosyltransferase activity"/>
    <property type="evidence" value="ECO:0007669"/>
    <property type="project" value="UniProtKB-KW"/>
</dbReference>
<dbReference type="PANTHER" id="PTHR43685:SF3">
    <property type="entry name" value="SLR2126 PROTEIN"/>
    <property type="match status" value="1"/>
</dbReference>
<keyword evidence="1" id="KW-0808">Transferase</keyword>
<dbReference type="Pfam" id="PF13641">
    <property type="entry name" value="Glyco_tranf_2_3"/>
    <property type="match status" value="1"/>
</dbReference>
<proteinExistence type="predicted"/>
<sequence>MTDLPTVSVIVVSWQRPMALRRCLLALGQQDHPQLELIVVADAAAQEQTRQDLAAARRLAKLAVNAAPNISVARNIGLALAAGTVVAFIDDDAVPEPSWASRLCAPFAAAEVVAATGYTRGRNGLSFQWTAAEVDQTGQDHPLPLSAGVSLHRGTALRAVKPVGTNCAFRGAVLRAIGGFDPAYRFYLEDADIALRLAGHGLTAVVPAAQVHHGFAASARRRADRVPLSLHEIGASSMVFLRRHAAPGLWPDALARLRAEQRARVLRHMVDGRIEPGGVAPLLATLEAGLSDGAGRVLDPLVALDTAPPAFLALPGTGPRPGRVIAGRIWQRARLIKAAQAAVQAGHLTTVFRFSPTILRHRHGFHTDGYWEQWGGLFGAADRAEPVFRLWSFPARLRREAARWAELRPIPAPPDQKT</sequence>
<dbReference type="AlphaFoldDB" id="A0A975P4Q0"/>
<accession>A0A975P4Q0</accession>
<keyword evidence="1" id="KW-0328">Glycosyltransferase</keyword>
<organism evidence="1 2">
    <name type="scientific">Gemmobacter fulvus</name>
    <dbReference type="NCBI Taxonomy" id="2840474"/>
    <lineage>
        <taxon>Bacteria</taxon>
        <taxon>Pseudomonadati</taxon>
        <taxon>Pseudomonadota</taxon>
        <taxon>Alphaproteobacteria</taxon>
        <taxon>Rhodobacterales</taxon>
        <taxon>Paracoccaceae</taxon>
        <taxon>Gemmobacter</taxon>
    </lineage>
</organism>
<dbReference type="KEGG" id="gfu:KM031_10595"/>
<dbReference type="SUPFAM" id="SSF53448">
    <property type="entry name" value="Nucleotide-diphospho-sugar transferases"/>
    <property type="match status" value="1"/>
</dbReference>
<dbReference type="PANTHER" id="PTHR43685">
    <property type="entry name" value="GLYCOSYLTRANSFERASE"/>
    <property type="match status" value="1"/>
</dbReference>
<name>A0A975P4Q0_9RHOB</name>
<keyword evidence="2" id="KW-1185">Reference proteome</keyword>
<dbReference type="Proteomes" id="UP000679352">
    <property type="component" value="Chromosome"/>
</dbReference>
<protein>
    <submittedName>
        <fullName evidence="1">Glycosyltransferase</fullName>
        <ecNumber evidence="1">2.4.-.-</ecNumber>
    </submittedName>
</protein>
<dbReference type="InterPro" id="IPR050834">
    <property type="entry name" value="Glycosyltransf_2"/>
</dbReference>
<dbReference type="EMBL" id="CP076361">
    <property type="protein sequence ID" value="QWK89312.1"/>
    <property type="molecule type" value="Genomic_DNA"/>
</dbReference>
<dbReference type="RefSeq" id="WP_215504923.1">
    <property type="nucleotide sequence ID" value="NZ_CP076361.1"/>
</dbReference>
<dbReference type="Gene3D" id="3.90.550.10">
    <property type="entry name" value="Spore Coat Polysaccharide Biosynthesis Protein SpsA, Chain A"/>
    <property type="match status" value="1"/>
</dbReference>
<dbReference type="InterPro" id="IPR029044">
    <property type="entry name" value="Nucleotide-diphossugar_trans"/>
</dbReference>